<dbReference type="Pfam" id="PF00069">
    <property type="entry name" value="Pkinase"/>
    <property type="match status" value="1"/>
</dbReference>
<dbReference type="PROSITE" id="PS50011">
    <property type="entry name" value="PROTEIN_KINASE_DOM"/>
    <property type="match status" value="1"/>
</dbReference>
<dbReference type="Proteomes" id="UP000800092">
    <property type="component" value="Unassembled WGS sequence"/>
</dbReference>
<feature type="non-terminal residue" evidence="7">
    <location>
        <position position="146"/>
    </location>
</feature>
<evidence type="ECO:0000256" key="5">
    <source>
        <dbReference type="SAM" id="MobiDB-lite"/>
    </source>
</evidence>
<reference evidence="7" key="1">
    <citation type="journal article" date="2020" name="Stud. Mycol.">
        <title>101 Dothideomycetes genomes: a test case for predicting lifestyles and emergence of pathogens.</title>
        <authorList>
            <person name="Haridas S."/>
            <person name="Albert R."/>
            <person name="Binder M."/>
            <person name="Bloem J."/>
            <person name="Labutti K."/>
            <person name="Salamov A."/>
            <person name="Andreopoulos B."/>
            <person name="Baker S."/>
            <person name="Barry K."/>
            <person name="Bills G."/>
            <person name="Bluhm B."/>
            <person name="Cannon C."/>
            <person name="Castanera R."/>
            <person name="Culley D."/>
            <person name="Daum C."/>
            <person name="Ezra D."/>
            <person name="Gonzalez J."/>
            <person name="Henrissat B."/>
            <person name="Kuo A."/>
            <person name="Liang C."/>
            <person name="Lipzen A."/>
            <person name="Lutzoni F."/>
            <person name="Magnuson J."/>
            <person name="Mondo S."/>
            <person name="Nolan M."/>
            <person name="Ohm R."/>
            <person name="Pangilinan J."/>
            <person name="Park H.-J."/>
            <person name="Ramirez L."/>
            <person name="Alfaro M."/>
            <person name="Sun H."/>
            <person name="Tritt A."/>
            <person name="Yoshinaga Y."/>
            <person name="Zwiers L.-H."/>
            <person name="Turgeon B."/>
            <person name="Goodwin S."/>
            <person name="Spatafora J."/>
            <person name="Crous P."/>
            <person name="Grigoriev I."/>
        </authorList>
    </citation>
    <scope>NUCLEOTIDE SEQUENCE</scope>
    <source>
        <strain evidence="7">Tuck. ex Michener</strain>
    </source>
</reference>
<dbReference type="InterPro" id="IPR050339">
    <property type="entry name" value="CC_SR_Kinase"/>
</dbReference>
<name>A0A6A6H9V9_VIRVR</name>
<dbReference type="Gene3D" id="1.10.510.10">
    <property type="entry name" value="Transferase(Phosphotransferase) domain 1"/>
    <property type="match status" value="1"/>
</dbReference>
<evidence type="ECO:0000313" key="8">
    <source>
        <dbReference type="Proteomes" id="UP000800092"/>
    </source>
</evidence>
<proteinExistence type="predicted"/>
<feature type="region of interest" description="Disordered" evidence="5">
    <location>
        <begin position="122"/>
        <end position="146"/>
    </location>
</feature>
<keyword evidence="3" id="KW-0418">Kinase</keyword>
<keyword evidence="2" id="KW-0547">Nucleotide-binding</keyword>
<keyword evidence="8" id="KW-1185">Reference proteome</keyword>
<evidence type="ECO:0000313" key="7">
    <source>
        <dbReference type="EMBL" id="KAF2234855.1"/>
    </source>
</evidence>
<keyword evidence="1" id="KW-0808">Transferase</keyword>
<dbReference type="SUPFAM" id="SSF56112">
    <property type="entry name" value="Protein kinase-like (PK-like)"/>
    <property type="match status" value="1"/>
</dbReference>
<dbReference type="GO" id="GO:0005524">
    <property type="term" value="F:ATP binding"/>
    <property type="evidence" value="ECO:0007669"/>
    <property type="project" value="UniProtKB-KW"/>
</dbReference>
<feature type="compositionally biased region" description="Basic and acidic residues" evidence="5">
    <location>
        <begin position="122"/>
        <end position="135"/>
    </location>
</feature>
<evidence type="ECO:0000256" key="3">
    <source>
        <dbReference type="ARBA" id="ARBA00022777"/>
    </source>
</evidence>
<evidence type="ECO:0000256" key="1">
    <source>
        <dbReference type="ARBA" id="ARBA00022679"/>
    </source>
</evidence>
<keyword evidence="4" id="KW-0067">ATP-binding</keyword>
<dbReference type="InterPro" id="IPR000719">
    <property type="entry name" value="Prot_kinase_dom"/>
</dbReference>
<dbReference type="GO" id="GO:0005634">
    <property type="term" value="C:nucleus"/>
    <property type="evidence" value="ECO:0007669"/>
    <property type="project" value="TreeGrafter"/>
</dbReference>
<evidence type="ECO:0000259" key="6">
    <source>
        <dbReference type="PROSITE" id="PS50011"/>
    </source>
</evidence>
<gene>
    <name evidence="7" type="ORF">EV356DRAFT_501121</name>
</gene>
<dbReference type="GO" id="GO:0005737">
    <property type="term" value="C:cytoplasm"/>
    <property type="evidence" value="ECO:0007669"/>
    <property type="project" value="TreeGrafter"/>
</dbReference>
<dbReference type="GO" id="GO:0004672">
    <property type="term" value="F:protein kinase activity"/>
    <property type="evidence" value="ECO:0007669"/>
    <property type="project" value="InterPro"/>
</dbReference>
<dbReference type="PANTHER" id="PTHR11042">
    <property type="entry name" value="EUKARYOTIC TRANSLATION INITIATION FACTOR 2-ALPHA KINASE EIF2-ALPHA KINASE -RELATED"/>
    <property type="match status" value="1"/>
</dbReference>
<feature type="domain" description="Protein kinase" evidence="6">
    <location>
        <begin position="1"/>
        <end position="146"/>
    </location>
</feature>
<organism evidence="7 8">
    <name type="scientific">Viridothelium virens</name>
    <name type="common">Speckled blister lichen</name>
    <name type="synonym">Trypethelium virens</name>
    <dbReference type="NCBI Taxonomy" id="1048519"/>
    <lineage>
        <taxon>Eukaryota</taxon>
        <taxon>Fungi</taxon>
        <taxon>Dikarya</taxon>
        <taxon>Ascomycota</taxon>
        <taxon>Pezizomycotina</taxon>
        <taxon>Dothideomycetes</taxon>
        <taxon>Dothideomycetes incertae sedis</taxon>
        <taxon>Trypetheliales</taxon>
        <taxon>Trypetheliaceae</taxon>
        <taxon>Viridothelium</taxon>
    </lineage>
</organism>
<dbReference type="EMBL" id="ML991795">
    <property type="protein sequence ID" value="KAF2234855.1"/>
    <property type="molecule type" value="Genomic_DNA"/>
</dbReference>
<accession>A0A6A6H9V9</accession>
<sequence>MLALARALHKVLHFESPTSTREPSFFGYHLDLKPANILVEESDDLVLTDFGQATFKQVVGSTSSKVAGRGGTEAYAPPEIDDKEARQSRRYDIWSFGGILLEACGFAVGGCEGVLHLDQLRSKKHPDNNSTDDRFFRRKNSNSYEL</sequence>
<evidence type="ECO:0000256" key="4">
    <source>
        <dbReference type="ARBA" id="ARBA00022840"/>
    </source>
</evidence>
<dbReference type="AlphaFoldDB" id="A0A6A6H9V9"/>
<evidence type="ECO:0000256" key="2">
    <source>
        <dbReference type="ARBA" id="ARBA00022741"/>
    </source>
</evidence>
<protein>
    <recommendedName>
        <fullName evidence="6">Protein kinase domain-containing protein</fullName>
    </recommendedName>
</protein>
<dbReference type="InterPro" id="IPR011009">
    <property type="entry name" value="Kinase-like_dom_sf"/>
</dbReference>
<dbReference type="OrthoDB" id="3941256at2759"/>